<evidence type="ECO:0000313" key="2">
    <source>
        <dbReference type="EMBL" id="CAG8961525.1"/>
    </source>
</evidence>
<keyword evidence="3" id="KW-1185">Reference proteome</keyword>
<evidence type="ECO:0000256" key="1">
    <source>
        <dbReference type="SAM" id="Phobius"/>
    </source>
</evidence>
<reference evidence="2" key="1">
    <citation type="submission" date="2021-07" db="EMBL/GenBank/DDBJ databases">
        <authorList>
            <person name="Durling M."/>
        </authorList>
    </citation>
    <scope>NUCLEOTIDE SEQUENCE</scope>
</reference>
<organism evidence="2 3">
    <name type="scientific">Hymenoscyphus fraxineus</name>
    <dbReference type="NCBI Taxonomy" id="746836"/>
    <lineage>
        <taxon>Eukaryota</taxon>
        <taxon>Fungi</taxon>
        <taxon>Dikarya</taxon>
        <taxon>Ascomycota</taxon>
        <taxon>Pezizomycotina</taxon>
        <taxon>Leotiomycetes</taxon>
        <taxon>Helotiales</taxon>
        <taxon>Helotiaceae</taxon>
        <taxon>Hymenoscyphus</taxon>
    </lineage>
</organism>
<feature type="transmembrane region" description="Helical" evidence="1">
    <location>
        <begin position="16"/>
        <end position="36"/>
    </location>
</feature>
<dbReference type="OrthoDB" id="3945378at2759"/>
<proteinExistence type="predicted"/>
<feature type="transmembrane region" description="Helical" evidence="1">
    <location>
        <begin position="115"/>
        <end position="136"/>
    </location>
</feature>
<accession>A0A9N9L6X5</accession>
<keyword evidence="1" id="KW-1133">Transmembrane helix</keyword>
<gene>
    <name evidence="2" type="ORF">HYFRA_00013942</name>
</gene>
<dbReference type="EMBL" id="CAJVRL010000112">
    <property type="protein sequence ID" value="CAG8961525.1"/>
    <property type="molecule type" value="Genomic_DNA"/>
</dbReference>
<keyword evidence="1" id="KW-0472">Membrane</keyword>
<evidence type="ECO:0000313" key="3">
    <source>
        <dbReference type="Proteomes" id="UP000696280"/>
    </source>
</evidence>
<comment type="caution">
    <text evidence="2">The sequence shown here is derived from an EMBL/GenBank/DDBJ whole genome shotgun (WGS) entry which is preliminary data.</text>
</comment>
<feature type="transmembrane region" description="Helical" evidence="1">
    <location>
        <begin position="43"/>
        <end position="60"/>
    </location>
</feature>
<feature type="transmembrane region" description="Helical" evidence="1">
    <location>
        <begin position="266"/>
        <end position="285"/>
    </location>
</feature>
<protein>
    <submittedName>
        <fullName evidence="2">Uncharacterized protein</fullName>
    </submittedName>
</protein>
<feature type="transmembrane region" description="Helical" evidence="1">
    <location>
        <begin position="169"/>
        <end position="188"/>
    </location>
</feature>
<feature type="transmembrane region" description="Helical" evidence="1">
    <location>
        <begin position="72"/>
        <end position="95"/>
    </location>
</feature>
<feature type="transmembrane region" description="Helical" evidence="1">
    <location>
        <begin position="232"/>
        <end position="254"/>
    </location>
</feature>
<name>A0A9N9L6X5_9HELO</name>
<dbReference type="AlphaFoldDB" id="A0A9N9L6X5"/>
<sequence>MEEKCGFAGNSDMYGLGIRAGFYLQWYGSILASWIAKSEVPSLRISNLMFVFATFLALILHTTKGTIRPVEIYITLLLTFGGYLYLVPVFLWRVLTGFKAQWDPTRFPQVRMGKLYSALNFILLLAVSGFQLWFWVMDAKRVEYVGCPRYGFFFWRIRLDLTSFVVGNLAFHIALLCLCLAFLGLALTKHIGCWGEQSNVKITQVSTQDTFQRMLTCVRPHRKFVLRVIRTICNICVASVVLIATELTIFWNGINGVAEISSVGQLIPFVIGIEMVLAVLYAAWFGETADSVPSSDSAESVTRFPDLAIQQIDYRRSGPSAPTSGPPSPPIWLTIRNAEVRERDQPLQYRSGLA</sequence>
<dbReference type="Proteomes" id="UP000696280">
    <property type="component" value="Unassembled WGS sequence"/>
</dbReference>
<keyword evidence="1" id="KW-0812">Transmembrane</keyword>